<keyword evidence="4 5" id="KW-0326">Glycosidase</keyword>
<dbReference type="GO" id="GO:0004553">
    <property type="term" value="F:hydrolase activity, hydrolyzing O-glycosyl compounds"/>
    <property type="evidence" value="ECO:0007669"/>
    <property type="project" value="InterPro"/>
</dbReference>
<proteinExistence type="inferred from homology"/>
<dbReference type="Gene3D" id="2.115.10.20">
    <property type="entry name" value="Glycosyl hydrolase domain, family 43"/>
    <property type="match status" value="1"/>
</dbReference>
<dbReference type="InterPro" id="IPR050727">
    <property type="entry name" value="GH43_arabinanases"/>
</dbReference>
<dbReference type="InterPro" id="IPR023296">
    <property type="entry name" value="Glyco_hydro_beta-prop_sf"/>
</dbReference>
<sequence length="335" mass="37814">MGLKNISPILFLFLMIGTIPLCGQKAKRLHEIHIRDPYILPDQQSGYYYMYKSASVASADKLLGGVEAYKSRDLINWEGPVQVFTVPEDNWITGAVWAPEVHAYNGKYYLFATLNSDIEWKKEQKGWPEYLFRGTQVFVSEGPEGPFLPFGKVPHTPMDRMALDGTLWVEDGRPYMIYCHEWVQVIDGTMVLVELAPDLSKTAGEHLTLFNASAAAWSTGSPHESNSVKSYVTDGCFLYRTMTGKLLMIWSSFMNGEYAIGIAESVTGKVSGPWRQQEKPLFTQNGGHGMIFRTFDGRLCIAFHRPNSPGGEERAKFFELRDTGETLELIRELTK</sequence>
<organism evidence="6 7">
    <name type="scientific">Petrimonas mucosa</name>
    <dbReference type="NCBI Taxonomy" id="1642646"/>
    <lineage>
        <taxon>Bacteria</taxon>
        <taxon>Pseudomonadati</taxon>
        <taxon>Bacteroidota</taxon>
        <taxon>Bacteroidia</taxon>
        <taxon>Bacteroidales</taxon>
        <taxon>Dysgonomonadaceae</taxon>
        <taxon>Petrimonas</taxon>
    </lineage>
</organism>
<dbReference type="EMBL" id="LT608328">
    <property type="protein sequence ID" value="SCM57880.1"/>
    <property type="molecule type" value="Genomic_DNA"/>
</dbReference>
<evidence type="ECO:0000256" key="1">
    <source>
        <dbReference type="ARBA" id="ARBA00004834"/>
    </source>
</evidence>
<dbReference type="KEGG" id="pmuc:ING2E5A_1553"/>
<dbReference type="Pfam" id="PF04616">
    <property type="entry name" value="Glyco_hydro_43"/>
    <property type="match status" value="1"/>
</dbReference>
<dbReference type="RefSeq" id="WP_083373245.1">
    <property type="nucleotide sequence ID" value="NZ_DUQN01000058.1"/>
</dbReference>
<accession>A0A1G4G7A5</accession>
<evidence type="ECO:0000256" key="4">
    <source>
        <dbReference type="ARBA" id="ARBA00023295"/>
    </source>
</evidence>
<dbReference type="STRING" id="1642646.ING2E5A_1553"/>
<keyword evidence="7" id="KW-1185">Reference proteome</keyword>
<reference evidence="6 7" key="1">
    <citation type="submission" date="2016-08" db="EMBL/GenBank/DDBJ databases">
        <authorList>
            <person name="Seilhamer J.J."/>
        </authorList>
    </citation>
    <scope>NUCLEOTIDE SEQUENCE [LARGE SCALE GENOMIC DNA]</scope>
    <source>
        <strain evidence="6">ING2-E5A</strain>
    </source>
</reference>
<name>A0A1G4G7A5_9BACT</name>
<protein>
    <recommendedName>
        <fullName evidence="8">Glycoside hydrolase</fullName>
    </recommendedName>
</protein>
<dbReference type="Proteomes" id="UP000178485">
    <property type="component" value="Chromosome i"/>
</dbReference>
<evidence type="ECO:0000256" key="5">
    <source>
        <dbReference type="RuleBase" id="RU361187"/>
    </source>
</evidence>
<dbReference type="PANTHER" id="PTHR43301">
    <property type="entry name" value="ARABINAN ENDO-1,5-ALPHA-L-ARABINOSIDASE"/>
    <property type="match status" value="1"/>
</dbReference>
<comment type="pathway">
    <text evidence="1">Glycan metabolism; L-arabinan degradation.</text>
</comment>
<dbReference type="PANTHER" id="PTHR43301:SF3">
    <property type="entry name" value="ARABINAN ENDO-1,5-ALPHA-L-ARABINOSIDASE A-RELATED"/>
    <property type="match status" value="1"/>
</dbReference>
<dbReference type="AlphaFoldDB" id="A0A1G4G7A5"/>
<comment type="similarity">
    <text evidence="2 5">Belongs to the glycosyl hydrolase 43 family.</text>
</comment>
<evidence type="ECO:0000313" key="6">
    <source>
        <dbReference type="EMBL" id="SCM57880.1"/>
    </source>
</evidence>
<evidence type="ECO:0000313" key="7">
    <source>
        <dbReference type="Proteomes" id="UP000178485"/>
    </source>
</evidence>
<gene>
    <name evidence="6" type="ORF">ING2E5A_1553</name>
</gene>
<keyword evidence="3 5" id="KW-0378">Hydrolase</keyword>
<dbReference type="CDD" id="cd08981">
    <property type="entry name" value="GH43_Bt1873-like"/>
    <property type="match status" value="1"/>
</dbReference>
<evidence type="ECO:0000256" key="2">
    <source>
        <dbReference type="ARBA" id="ARBA00009865"/>
    </source>
</evidence>
<evidence type="ECO:0008006" key="8">
    <source>
        <dbReference type="Google" id="ProtNLM"/>
    </source>
</evidence>
<dbReference type="InterPro" id="IPR006710">
    <property type="entry name" value="Glyco_hydro_43"/>
</dbReference>
<evidence type="ECO:0000256" key="3">
    <source>
        <dbReference type="ARBA" id="ARBA00022801"/>
    </source>
</evidence>
<dbReference type="SUPFAM" id="SSF75005">
    <property type="entry name" value="Arabinanase/levansucrase/invertase"/>
    <property type="match status" value="1"/>
</dbReference>
<dbReference type="GO" id="GO:0005975">
    <property type="term" value="P:carbohydrate metabolic process"/>
    <property type="evidence" value="ECO:0007669"/>
    <property type="project" value="InterPro"/>
</dbReference>